<keyword evidence="5" id="KW-0547">Nucleotide-binding</keyword>
<keyword evidence="6 12" id="KW-0418">Kinase</keyword>
<keyword evidence="13" id="KW-1185">Reference proteome</keyword>
<feature type="transmembrane region" description="Helical" evidence="10">
    <location>
        <begin position="115"/>
        <end position="148"/>
    </location>
</feature>
<dbReference type="Gene3D" id="3.30.565.10">
    <property type="entry name" value="Histidine kinase-like ATPase, C-terminal domain"/>
    <property type="match status" value="1"/>
</dbReference>
<evidence type="ECO:0000256" key="2">
    <source>
        <dbReference type="ARBA" id="ARBA00012438"/>
    </source>
</evidence>
<evidence type="ECO:0000313" key="13">
    <source>
        <dbReference type="Proteomes" id="UP001500729"/>
    </source>
</evidence>
<keyword evidence="3" id="KW-0597">Phosphoprotein</keyword>
<dbReference type="PANTHER" id="PTHR24421:SF10">
    <property type="entry name" value="NITRATE_NITRITE SENSOR PROTEIN NARQ"/>
    <property type="match status" value="1"/>
</dbReference>
<dbReference type="InterPro" id="IPR011712">
    <property type="entry name" value="Sig_transdc_His_kin_sub3_dim/P"/>
</dbReference>
<evidence type="ECO:0000256" key="5">
    <source>
        <dbReference type="ARBA" id="ARBA00022741"/>
    </source>
</evidence>
<dbReference type="Pfam" id="PF07730">
    <property type="entry name" value="HisKA_3"/>
    <property type="match status" value="1"/>
</dbReference>
<dbReference type="CDD" id="cd16917">
    <property type="entry name" value="HATPase_UhpB-NarQ-NarX-like"/>
    <property type="match status" value="1"/>
</dbReference>
<keyword evidence="4" id="KW-0808">Transferase</keyword>
<evidence type="ECO:0000256" key="7">
    <source>
        <dbReference type="ARBA" id="ARBA00022840"/>
    </source>
</evidence>
<evidence type="ECO:0000256" key="1">
    <source>
        <dbReference type="ARBA" id="ARBA00000085"/>
    </source>
</evidence>
<evidence type="ECO:0000313" key="12">
    <source>
        <dbReference type="EMBL" id="GAA0551603.1"/>
    </source>
</evidence>
<sequence>MVPTLLRLVRPFAARSTYLRWAHLVLGSTLAIPYLALAITVVGPLLDRGLLMPPLPAGLVLAVQVVFVLAACTATALVPVTRLLEGSVSKALIGGPVTGHDIGRAESWADRWRTAAWYLVHLSAGTLVGALTLVVPPFILVLLVSPVLDSAGLFRAHPLYQWFGLGEPWAPLAGLGLVAAGVLLVAGIGELLSRLAPVLLGPSARERLLHRVEQLSERNRIASELHDSVGHTLNVVTLQASAAGRVLDTDPEFARQALRAIEESTRRALEDLDHALGVLRAEAPIDRNTAPSLRDLAGLARSTDLAGLELRTDVRGDVDAVPQHISREAYRVAREGLTNVLRHAGPVPVDLRVVVDDGELSLDMTNPVGSARSKCRTGLGSNRRSGQGSKRRIGLASNRRSGLGLSGIRHRVQALGGEMSAGADGSRWRLRVRIPLRSSS</sequence>
<feature type="domain" description="Signal transduction histidine kinase subgroup 3 dimerisation and phosphoacceptor" evidence="11">
    <location>
        <begin position="217"/>
        <end position="282"/>
    </location>
</feature>
<keyword evidence="10" id="KW-1133">Transmembrane helix</keyword>
<evidence type="ECO:0000256" key="8">
    <source>
        <dbReference type="ARBA" id="ARBA00023012"/>
    </source>
</evidence>
<dbReference type="EMBL" id="BAAAGS010000054">
    <property type="protein sequence ID" value="GAA0551603.1"/>
    <property type="molecule type" value="Genomic_DNA"/>
</dbReference>
<comment type="catalytic activity">
    <reaction evidence="1">
        <text>ATP + protein L-histidine = ADP + protein N-phospho-L-histidine.</text>
        <dbReference type="EC" id="2.7.13.3"/>
    </reaction>
</comment>
<evidence type="ECO:0000256" key="10">
    <source>
        <dbReference type="SAM" id="Phobius"/>
    </source>
</evidence>
<keyword evidence="8" id="KW-0902">Two-component regulatory system</keyword>
<dbReference type="InterPro" id="IPR050482">
    <property type="entry name" value="Sensor_HK_TwoCompSys"/>
</dbReference>
<protein>
    <recommendedName>
        <fullName evidence="2">histidine kinase</fullName>
        <ecNumber evidence="2">2.7.13.3</ecNumber>
    </recommendedName>
</protein>
<feature type="compositionally biased region" description="Polar residues" evidence="9">
    <location>
        <begin position="379"/>
        <end position="388"/>
    </location>
</feature>
<evidence type="ECO:0000256" key="9">
    <source>
        <dbReference type="SAM" id="MobiDB-lite"/>
    </source>
</evidence>
<dbReference type="SUPFAM" id="SSF55874">
    <property type="entry name" value="ATPase domain of HSP90 chaperone/DNA topoisomerase II/histidine kinase"/>
    <property type="match status" value="1"/>
</dbReference>
<name>A0ABN1DT77_SACER</name>
<evidence type="ECO:0000256" key="3">
    <source>
        <dbReference type="ARBA" id="ARBA00022553"/>
    </source>
</evidence>
<keyword evidence="10" id="KW-0812">Transmembrane</keyword>
<accession>A0ABN1DT77</accession>
<dbReference type="Proteomes" id="UP001500729">
    <property type="component" value="Unassembled WGS sequence"/>
</dbReference>
<comment type="caution">
    <text evidence="12">The sequence shown here is derived from an EMBL/GenBank/DDBJ whole genome shotgun (WGS) entry which is preliminary data.</text>
</comment>
<evidence type="ECO:0000256" key="6">
    <source>
        <dbReference type="ARBA" id="ARBA00022777"/>
    </source>
</evidence>
<evidence type="ECO:0000259" key="11">
    <source>
        <dbReference type="Pfam" id="PF07730"/>
    </source>
</evidence>
<dbReference type="GO" id="GO:0016301">
    <property type="term" value="F:kinase activity"/>
    <property type="evidence" value="ECO:0007669"/>
    <property type="project" value="UniProtKB-KW"/>
</dbReference>
<dbReference type="RefSeq" id="WP_152538727.1">
    <property type="nucleotide sequence ID" value="NZ_JABNNH010000002.1"/>
</dbReference>
<keyword evidence="10" id="KW-0472">Membrane</keyword>
<feature type="transmembrane region" description="Helical" evidence="10">
    <location>
        <begin position="168"/>
        <end position="192"/>
    </location>
</feature>
<feature type="transmembrane region" description="Helical" evidence="10">
    <location>
        <begin position="21"/>
        <end position="46"/>
    </location>
</feature>
<feature type="region of interest" description="Disordered" evidence="9">
    <location>
        <begin position="365"/>
        <end position="396"/>
    </location>
</feature>
<dbReference type="PANTHER" id="PTHR24421">
    <property type="entry name" value="NITRATE/NITRITE SENSOR PROTEIN NARX-RELATED"/>
    <property type="match status" value="1"/>
</dbReference>
<keyword evidence="7" id="KW-0067">ATP-binding</keyword>
<evidence type="ECO:0000256" key="4">
    <source>
        <dbReference type="ARBA" id="ARBA00022679"/>
    </source>
</evidence>
<gene>
    <name evidence="12" type="ORF">GCM10009533_57430</name>
</gene>
<dbReference type="Gene3D" id="1.20.5.1930">
    <property type="match status" value="1"/>
</dbReference>
<feature type="transmembrane region" description="Helical" evidence="10">
    <location>
        <begin position="58"/>
        <end position="80"/>
    </location>
</feature>
<dbReference type="InterPro" id="IPR036890">
    <property type="entry name" value="HATPase_C_sf"/>
</dbReference>
<proteinExistence type="predicted"/>
<organism evidence="12 13">
    <name type="scientific">Saccharopolyspora erythraea</name>
    <name type="common">Streptomyces erythraeus</name>
    <dbReference type="NCBI Taxonomy" id="1836"/>
    <lineage>
        <taxon>Bacteria</taxon>
        <taxon>Bacillati</taxon>
        <taxon>Actinomycetota</taxon>
        <taxon>Actinomycetes</taxon>
        <taxon>Pseudonocardiales</taxon>
        <taxon>Pseudonocardiaceae</taxon>
        <taxon>Saccharopolyspora</taxon>
    </lineage>
</organism>
<dbReference type="EC" id="2.7.13.3" evidence="2"/>
<reference evidence="12 13" key="1">
    <citation type="journal article" date="2019" name="Int. J. Syst. Evol. Microbiol.">
        <title>The Global Catalogue of Microorganisms (GCM) 10K type strain sequencing project: providing services to taxonomists for standard genome sequencing and annotation.</title>
        <authorList>
            <consortium name="The Broad Institute Genomics Platform"/>
            <consortium name="The Broad Institute Genome Sequencing Center for Infectious Disease"/>
            <person name="Wu L."/>
            <person name="Ma J."/>
        </authorList>
    </citation>
    <scope>NUCLEOTIDE SEQUENCE [LARGE SCALE GENOMIC DNA]</scope>
    <source>
        <strain evidence="12 13">JCM 10303</strain>
    </source>
</reference>